<proteinExistence type="predicted"/>
<dbReference type="OrthoDB" id="9802448at2"/>
<evidence type="ECO:0000259" key="5">
    <source>
        <dbReference type="SMART" id="SM00534"/>
    </source>
</evidence>
<dbReference type="InterPro" id="IPR000432">
    <property type="entry name" value="DNA_mismatch_repair_MutS_C"/>
</dbReference>
<keyword evidence="1" id="KW-0547">Nucleotide-binding</keyword>
<evidence type="ECO:0000313" key="7">
    <source>
        <dbReference type="Proteomes" id="UP000199312"/>
    </source>
</evidence>
<dbReference type="AlphaFoldDB" id="A0A1I6NQS3"/>
<protein>
    <submittedName>
        <fullName evidence="6">MutS domain V</fullName>
    </submittedName>
</protein>
<dbReference type="GO" id="GO:0006298">
    <property type="term" value="P:mismatch repair"/>
    <property type="evidence" value="ECO:0007669"/>
    <property type="project" value="InterPro"/>
</dbReference>
<dbReference type="GO" id="GO:0030983">
    <property type="term" value="F:mismatched DNA binding"/>
    <property type="evidence" value="ECO:0007669"/>
    <property type="project" value="InterPro"/>
</dbReference>
<sequence length="549" mass="64416">MNWFLGIIAVLVLIFLINNYYRKKRFKDLKVTLQKNWGKQKENEYFNFYVIKQYFENNFRKNQFYHQISERTSVDLDIDELFKFIDRTSSKIGQQYLYFKIRTIETIEKLKKFESLTNLFLNNGKLRLNCQLVLSKLNTQNSYDLEKLINDKPIDKPSYLKYIYASSFTSLLLIIIGFLNPIFFLFLVPLFFINTIFHYKNKENVTYYISAVGQLTKALKVSKELSSFNEIKQHFSDLSFIKQVSKIQNKTEFVAFENQLTNEYALLFWLLIELLKIQFMIEYIVFYNFIDAISKEKENIDKLFQFIGEIDAAISVASLKSDTLEYCNPKFTSEKLIYTKEIKHPLIKNCIANDINLSEKSLLLTGSNMSGKTTFIRTIAINSILAQTLNICFAKEFVAPFIKVYSSIRISDDLLDDTSYYLKEVLTIKELIEASNDEHPCLFILDEIFKGTNTVERISGGKAILSFLNKKNHIVLVSTHDIELTDLLVKENYELFHFSEFIENEQLIFDHKLKEGKLKTRNAIKILELYKYPTKIIADARKTELNNFG</sequence>
<dbReference type="EMBL" id="FOZP01000001">
    <property type="protein sequence ID" value="SFS30245.1"/>
    <property type="molecule type" value="Genomic_DNA"/>
</dbReference>
<keyword evidence="3" id="KW-0238">DNA-binding</keyword>
<reference evidence="7" key="1">
    <citation type="submission" date="2016-10" db="EMBL/GenBank/DDBJ databases">
        <authorList>
            <person name="Varghese N."/>
            <person name="Submissions S."/>
        </authorList>
    </citation>
    <scope>NUCLEOTIDE SEQUENCE [LARGE SCALE GENOMIC DNA]</scope>
    <source>
        <strain evidence="7">DSM 24450</strain>
    </source>
</reference>
<feature type="domain" description="DNA mismatch repair proteins mutS family" evidence="5">
    <location>
        <begin position="359"/>
        <end position="545"/>
    </location>
</feature>
<keyword evidence="4" id="KW-0472">Membrane</keyword>
<dbReference type="InterPro" id="IPR027417">
    <property type="entry name" value="P-loop_NTPase"/>
</dbReference>
<evidence type="ECO:0000256" key="1">
    <source>
        <dbReference type="ARBA" id="ARBA00022741"/>
    </source>
</evidence>
<feature type="transmembrane region" description="Helical" evidence="4">
    <location>
        <begin position="6"/>
        <end position="21"/>
    </location>
</feature>
<dbReference type="SUPFAM" id="SSF52540">
    <property type="entry name" value="P-loop containing nucleoside triphosphate hydrolases"/>
    <property type="match status" value="1"/>
</dbReference>
<evidence type="ECO:0000256" key="3">
    <source>
        <dbReference type="ARBA" id="ARBA00023125"/>
    </source>
</evidence>
<keyword evidence="4" id="KW-1133">Transmembrane helix</keyword>
<dbReference type="PANTHER" id="PTHR11361">
    <property type="entry name" value="DNA MISMATCH REPAIR PROTEIN MUTS FAMILY MEMBER"/>
    <property type="match status" value="1"/>
</dbReference>
<evidence type="ECO:0000313" key="6">
    <source>
        <dbReference type="EMBL" id="SFS30245.1"/>
    </source>
</evidence>
<evidence type="ECO:0000256" key="2">
    <source>
        <dbReference type="ARBA" id="ARBA00022840"/>
    </source>
</evidence>
<dbReference type="RefSeq" id="WP_090222011.1">
    <property type="nucleotide sequence ID" value="NZ_FOZP01000001.1"/>
</dbReference>
<accession>A0A1I6NQS3</accession>
<evidence type="ECO:0000256" key="4">
    <source>
        <dbReference type="SAM" id="Phobius"/>
    </source>
</evidence>
<dbReference type="GO" id="GO:0140664">
    <property type="term" value="F:ATP-dependent DNA damage sensor activity"/>
    <property type="evidence" value="ECO:0007669"/>
    <property type="project" value="InterPro"/>
</dbReference>
<dbReference type="Gene3D" id="3.40.50.300">
    <property type="entry name" value="P-loop containing nucleotide triphosphate hydrolases"/>
    <property type="match status" value="1"/>
</dbReference>
<dbReference type="InterPro" id="IPR045076">
    <property type="entry name" value="MutS"/>
</dbReference>
<dbReference type="GO" id="GO:0005524">
    <property type="term" value="F:ATP binding"/>
    <property type="evidence" value="ECO:0007669"/>
    <property type="project" value="UniProtKB-KW"/>
</dbReference>
<name>A0A1I6NQS3_9FLAO</name>
<keyword evidence="2" id="KW-0067">ATP-binding</keyword>
<dbReference type="PANTHER" id="PTHR11361:SF152">
    <property type="entry name" value="DNA MISMATCH REPAIR PROTEIN"/>
    <property type="match status" value="1"/>
</dbReference>
<dbReference type="GO" id="GO:0005829">
    <property type="term" value="C:cytosol"/>
    <property type="evidence" value="ECO:0007669"/>
    <property type="project" value="TreeGrafter"/>
</dbReference>
<dbReference type="SMART" id="SM00534">
    <property type="entry name" value="MUTSac"/>
    <property type="match status" value="1"/>
</dbReference>
<organism evidence="6 7">
    <name type="scientific">Lutibacter maritimus</name>
    <dbReference type="NCBI Taxonomy" id="593133"/>
    <lineage>
        <taxon>Bacteria</taxon>
        <taxon>Pseudomonadati</taxon>
        <taxon>Bacteroidota</taxon>
        <taxon>Flavobacteriia</taxon>
        <taxon>Flavobacteriales</taxon>
        <taxon>Flavobacteriaceae</taxon>
        <taxon>Lutibacter</taxon>
    </lineage>
</organism>
<gene>
    <name evidence="6" type="ORF">SAMN04488006_0409</name>
</gene>
<keyword evidence="7" id="KW-1185">Reference proteome</keyword>
<keyword evidence="4" id="KW-0812">Transmembrane</keyword>
<dbReference type="Proteomes" id="UP000199312">
    <property type="component" value="Unassembled WGS sequence"/>
</dbReference>
<feature type="transmembrane region" description="Helical" evidence="4">
    <location>
        <begin position="162"/>
        <end position="192"/>
    </location>
</feature>
<dbReference type="Pfam" id="PF00488">
    <property type="entry name" value="MutS_V"/>
    <property type="match status" value="1"/>
</dbReference>
<dbReference type="STRING" id="593133.SAMN04488006_0409"/>